<feature type="coiled-coil region" evidence="2">
    <location>
        <begin position="74"/>
        <end position="125"/>
    </location>
</feature>
<feature type="coiled-coil region" evidence="2">
    <location>
        <begin position="1327"/>
        <end position="1376"/>
    </location>
</feature>
<evidence type="ECO:0000256" key="3">
    <source>
        <dbReference type="SAM" id="MobiDB-lite"/>
    </source>
</evidence>
<feature type="region of interest" description="Disordered" evidence="3">
    <location>
        <begin position="943"/>
        <end position="970"/>
    </location>
</feature>
<accession>A0A8S5MQD3</accession>
<dbReference type="Pfam" id="PF10145">
    <property type="entry name" value="PhageMin_Tail"/>
    <property type="match status" value="1"/>
</dbReference>
<evidence type="ECO:0000259" key="4">
    <source>
        <dbReference type="Pfam" id="PF10145"/>
    </source>
</evidence>
<keyword evidence="1" id="KW-1245">Viral tail assembly</keyword>
<feature type="coiled-coil region" evidence="2">
    <location>
        <begin position="1195"/>
        <end position="1222"/>
    </location>
</feature>
<proteinExistence type="predicted"/>
<protein>
    <submittedName>
        <fullName evidence="5">Tape measure domain protein</fullName>
    </submittedName>
</protein>
<sequence>MDISDIQSSIDKLCDSLTRVGIDTEALSERMTKALTDVSKSDDDLATKTQRAMQILKSAMDDAVKSIQIVPDMIDNANKRVGDIESSISKLNEKLNDTEKGSGAFEAITRQINAQKQSLQLAKEDVIELTDSYNHAKNSISEVSGAYQALGALSVASTGANSAQTVSNSAVSASATAAATATVAEATAHSANTAAATANAVAESQNAQATQQLTDSLREYISVSAGRAEIDRMQSENAKDLKSDIKLYEDTIKEIQNTLNTSDFSGKIKETTEQIEKYKLKISSYKQEIKNLSADENSTGQGVNYYNRLISSAEQKISDLQKKVNEWGQEQNRLNSDLQEYNTLLDAAKRIQSGEKLTDSFKNTAKEAKETAKETQNIGKEAKAAGKKVKGIFGGLKSSFAGLMKGDFSALFGFIGKIGAWGAAIAAVGKGLYDTSKAAEAFRVSLQPLDHYMDSDKIKDLRQNILALSATTSKSCVDMAQSATQFVKVWDGLNDSPEALTRMIKAANEFGALAGKTSAESAKNIAEISGEYHLTADEATKMSNVIATASRNTTSSFGEMAEAIKSAGSTASLYGISFKEMSSLIGFSSNQFGGASKAASKFSMLLMSMSKLQKEYNPSMVGMVTALKNLKEAYDRGENVGEKFMARNRATAMYFIKNAEAIEKYTKTIGNAATKEELLADINTRADVNLKKLNNAWNGFLTSLNANLTPVLTGILRFFNRIIGGASRTADELNYLKNYDKNHKGSRKSAKYVDSATSGMGAYPESAVVAMGANESYQSNKKENLELYRKQRDRLQKWYEAGVNAAKRRHKNASSVALANAGENVVRNVLKKSGNKYSEFNTDILDDFLSRQRRSTYAMQQKTINTDVKLGGIGGKEGTQEKNKTVEKQKKAQEELNKMLLELEQKNIDATIALMQEGTEKKLKEIDNDYKKRLAEIEKQEDEFRKKNKEAGKGATLTDAQSKAIEESKTLASQDRSKKIEKLNNDLIESEKSGLYAFLKEYGDIQDKKLAITEEYADKIAKAENAYQKASLANQRDNELKKLDASDVFEQIDWGNVFSDLSSHTKEYLESLRNQLQTLLKSGKLTDIEDIAKVQEKINDINSEISKQGGLFDFVGEKQQEHIRRINEAKEAQEALNSAKSKEVDIEKQYEEALKAANYKATDLGVRAIGDDTAGIQSNLDKFGIDKSTKEYKEMSTLLSQLAVLEGKLAEARKKTAKATAEAKSKEDGAKRSSAQSVADWFADAQEFITKKGIDELPGLFENLGMGGVAKKASEGLSAFNDASGAAADFATGNYVGALTKGVSAIQGFTSVLGIGGDNTAKMQNSIDELTQKNNILAQCLDNLNDTIQNSSLYEAQNAYEEAKKLTAQSEANEQNKMYYEAEKHGRWRVSLNKSVEDNKGWKTAMSTVSSLLDRNIKSSWDFLHLSAEEMKKIRDYDGGELLNNILNEYRKEGGKNGKSDQIPDMVTNYIKNYANAQKELDEQMIRRLTNISFDDLKSNFKDTLKDMSKSAQDFADDFSGYLFDAVLDAKIGDLLDKELQSFYDEWAKMAENGLTSDEISQLNKKYNDIVQKGMQYRDEAAKITGYAEVSSQSATNKAIEAITADQASTLIGIGYAMQIAVEQGNETRAQMSADISVMRSFAENMAVNMTEMRDIQYEGLGQLQQIVKNTAPIILIREDIANMYNLMKKNY</sequence>
<reference evidence="5" key="1">
    <citation type="journal article" date="2021" name="Proc. Natl. Acad. Sci. U.S.A.">
        <title>A Catalog of Tens of Thousands of Viruses from Human Metagenomes Reveals Hidden Associations with Chronic Diseases.</title>
        <authorList>
            <person name="Tisza M.J."/>
            <person name="Buck C.B."/>
        </authorList>
    </citation>
    <scope>NUCLEOTIDE SEQUENCE</scope>
    <source>
        <strain evidence="5">CtA4S13</strain>
    </source>
</reference>
<keyword evidence="2" id="KW-0175">Coiled coil</keyword>
<feature type="coiled-coil region" evidence="2">
    <location>
        <begin position="238"/>
        <end position="337"/>
    </location>
</feature>
<feature type="compositionally biased region" description="Basic and acidic residues" evidence="3">
    <location>
        <begin position="943"/>
        <end position="952"/>
    </location>
</feature>
<dbReference type="GO" id="GO:0098003">
    <property type="term" value="P:viral tail assembly"/>
    <property type="evidence" value="ECO:0007669"/>
    <property type="project" value="UniProtKB-KW"/>
</dbReference>
<evidence type="ECO:0000256" key="1">
    <source>
        <dbReference type="ARBA" id="ARBA00022465"/>
    </source>
</evidence>
<evidence type="ECO:0000256" key="2">
    <source>
        <dbReference type="SAM" id="Coils"/>
    </source>
</evidence>
<dbReference type="InterPro" id="IPR010090">
    <property type="entry name" value="Phage_tape_meas"/>
</dbReference>
<dbReference type="EMBL" id="BK014961">
    <property type="protein sequence ID" value="DAD84518.1"/>
    <property type="molecule type" value="Genomic_DNA"/>
</dbReference>
<feature type="domain" description="Phage tail tape measure protein" evidence="4">
    <location>
        <begin position="462"/>
        <end position="634"/>
    </location>
</feature>
<feature type="coiled-coil region" evidence="2">
    <location>
        <begin position="1129"/>
        <end position="1156"/>
    </location>
</feature>
<name>A0A8S5MQD3_9CAUD</name>
<organism evidence="5">
    <name type="scientific">Siphoviridae sp. ctA4S13</name>
    <dbReference type="NCBI Taxonomy" id="2826179"/>
    <lineage>
        <taxon>Viruses</taxon>
        <taxon>Duplodnaviria</taxon>
        <taxon>Heunggongvirae</taxon>
        <taxon>Uroviricota</taxon>
        <taxon>Caudoviricetes</taxon>
    </lineage>
</organism>
<evidence type="ECO:0000313" key="5">
    <source>
        <dbReference type="EMBL" id="DAD84518.1"/>
    </source>
</evidence>
<dbReference type="NCBIfam" id="TIGR01760">
    <property type="entry name" value="tape_meas_TP901"/>
    <property type="match status" value="1"/>
</dbReference>
<keyword evidence="1" id="KW-1188">Viral release from host cell</keyword>